<evidence type="ECO:0000256" key="9">
    <source>
        <dbReference type="SAM" id="MobiDB-lite"/>
    </source>
</evidence>
<dbReference type="Pfam" id="PF23539">
    <property type="entry name" value="DUF7134"/>
    <property type="match status" value="1"/>
</dbReference>
<keyword evidence="10" id="KW-0812">Transmembrane</keyword>
<comment type="catalytic activity">
    <reaction evidence="1">
        <text>ATP + protein L-histidine = ADP + protein N-phospho-L-histidine.</text>
        <dbReference type="EC" id="2.7.13.3"/>
    </reaction>
</comment>
<dbReference type="CDD" id="cd16917">
    <property type="entry name" value="HATPase_UhpB-NarQ-NarX-like"/>
    <property type="match status" value="1"/>
</dbReference>
<evidence type="ECO:0000256" key="10">
    <source>
        <dbReference type="SAM" id="Phobius"/>
    </source>
</evidence>
<dbReference type="EC" id="2.7.13.3" evidence="2"/>
<keyword evidence="8" id="KW-0902">Two-component regulatory system</keyword>
<dbReference type="EMBL" id="JBHSON010000017">
    <property type="protein sequence ID" value="MFC5746808.1"/>
    <property type="molecule type" value="Genomic_DNA"/>
</dbReference>
<dbReference type="InterPro" id="IPR055558">
    <property type="entry name" value="DUF7134"/>
</dbReference>
<dbReference type="SUPFAM" id="SSF55874">
    <property type="entry name" value="ATPase domain of HSP90 chaperone/DNA topoisomerase II/histidine kinase"/>
    <property type="match status" value="1"/>
</dbReference>
<keyword evidence="13" id="KW-1185">Reference proteome</keyword>
<keyword evidence="6 12" id="KW-0418">Kinase</keyword>
<evidence type="ECO:0000256" key="3">
    <source>
        <dbReference type="ARBA" id="ARBA00022553"/>
    </source>
</evidence>
<keyword evidence="5" id="KW-0547">Nucleotide-binding</keyword>
<dbReference type="InterPro" id="IPR036890">
    <property type="entry name" value="HATPase_C_sf"/>
</dbReference>
<dbReference type="Pfam" id="PF02518">
    <property type="entry name" value="HATPase_c"/>
    <property type="match status" value="1"/>
</dbReference>
<keyword evidence="10" id="KW-1133">Transmembrane helix</keyword>
<feature type="compositionally biased region" description="Gly residues" evidence="9">
    <location>
        <begin position="339"/>
        <end position="351"/>
    </location>
</feature>
<dbReference type="Pfam" id="PF07730">
    <property type="entry name" value="HisKA_3"/>
    <property type="match status" value="1"/>
</dbReference>
<dbReference type="GO" id="GO:0016301">
    <property type="term" value="F:kinase activity"/>
    <property type="evidence" value="ECO:0007669"/>
    <property type="project" value="UniProtKB-KW"/>
</dbReference>
<keyword evidence="3" id="KW-0597">Phosphoprotein</keyword>
<reference evidence="13" key="1">
    <citation type="journal article" date="2019" name="Int. J. Syst. Evol. Microbiol.">
        <title>The Global Catalogue of Microorganisms (GCM) 10K type strain sequencing project: providing services to taxonomists for standard genome sequencing and annotation.</title>
        <authorList>
            <consortium name="The Broad Institute Genomics Platform"/>
            <consortium name="The Broad Institute Genome Sequencing Center for Infectious Disease"/>
            <person name="Wu L."/>
            <person name="Ma J."/>
        </authorList>
    </citation>
    <scope>NUCLEOTIDE SEQUENCE [LARGE SCALE GENOMIC DNA]</scope>
    <source>
        <strain evidence="13">KCTC 42087</strain>
    </source>
</reference>
<evidence type="ECO:0000256" key="1">
    <source>
        <dbReference type="ARBA" id="ARBA00000085"/>
    </source>
</evidence>
<evidence type="ECO:0000256" key="6">
    <source>
        <dbReference type="ARBA" id="ARBA00022777"/>
    </source>
</evidence>
<organism evidence="12 13">
    <name type="scientific">Actinomadura rugatobispora</name>
    <dbReference type="NCBI Taxonomy" id="1994"/>
    <lineage>
        <taxon>Bacteria</taxon>
        <taxon>Bacillati</taxon>
        <taxon>Actinomycetota</taxon>
        <taxon>Actinomycetes</taxon>
        <taxon>Streptosporangiales</taxon>
        <taxon>Thermomonosporaceae</taxon>
        <taxon>Actinomadura</taxon>
    </lineage>
</organism>
<evidence type="ECO:0000313" key="12">
    <source>
        <dbReference type="EMBL" id="MFC5746808.1"/>
    </source>
</evidence>
<dbReference type="Gene3D" id="3.30.565.10">
    <property type="entry name" value="Histidine kinase-like ATPase, C-terminal domain"/>
    <property type="match status" value="1"/>
</dbReference>
<evidence type="ECO:0000259" key="11">
    <source>
        <dbReference type="SMART" id="SM00387"/>
    </source>
</evidence>
<dbReference type="InterPro" id="IPR050482">
    <property type="entry name" value="Sensor_HK_TwoCompSys"/>
</dbReference>
<keyword evidence="4" id="KW-0808">Transferase</keyword>
<dbReference type="Proteomes" id="UP001596074">
    <property type="component" value="Unassembled WGS sequence"/>
</dbReference>
<keyword evidence="7" id="KW-0067">ATP-binding</keyword>
<feature type="region of interest" description="Disordered" evidence="9">
    <location>
        <begin position="250"/>
        <end position="290"/>
    </location>
</feature>
<dbReference type="SMART" id="SM00387">
    <property type="entry name" value="HATPase_c"/>
    <property type="match status" value="1"/>
</dbReference>
<gene>
    <name evidence="12" type="ORF">ACFPZN_14375</name>
</gene>
<feature type="domain" description="Histidine kinase/HSP90-like ATPase" evidence="11">
    <location>
        <begin position="290"/>
        <end position="383"/>
    </location>
</feature>
<sequence length="389" mass="41365">MRSPTRPRGRTADALLALALLGAVLVPTVWADLRSDGRAPVPGLGWALIVIACAALYWRRRHPTAVLATALVACLLYYPLTEPDGPIMIVFVVALYNAASLGRVRAAVTVAAIAMAVVVYGEAGSDVNHLEDAAVWLLAGWIVAVVAIGGVVHNRRAYLREADRRALAAERGREEEARRRATEERLRIARELHDVLGHNISLINVQATAALHAGDPHGNEAALEAIKRASKETLRELRTTLGVLRQVDEEAPTAPAPGVDRLGELARRTTAAGPAVRTETEGEPRPLPPETDLAVYRIVQEALTNVTRHSDAATATVRVRYTGTDVRVEIADDGHPNGDGDGDGSGSGLGGMRERAEALGGTFEAGPAEGGGYRVRATLPLDPGVRPEM</sequence>
<name>A0ABW0ZWS0_9ACTN</name>
<dbReference type="PANTHER" id="PTHR24421:SF10">
    <property type="entry name" value="NITRATE_NITRITE SENSOR PROTEIN NARQ"/>
    <property type="match status" value="1"/>
</dbReference>
<evidence type="ECO:0000256" key="8">
    <source>
        <dbReference type="ARBA" id="ARBA00023012"/>
    </source>
</evidence>
<dbReference type="InterPro" id="IPR003594">
    <property type="entry name" value="HATPase_dom"/>
</dbReference>
<feature type="transmembrane region" description="Helical" evidence="10">
    <location>
        <begin position="41"/>
        <end position="58"/>
    </location>
</feature>
<dbReference type="Gene3D" id="1.20.5.1930">
    <property type="match status" value="1"/>
</dbReference>
<dbReference type="PANTHER" id="PTHR24421">
    <property type="entry name" value="NITRATE/NITRITE SENSOR PROTEIN NARX-RELATED"/>
    <property type="match status" value="1"/>
</dbReference>
<dbReference type="InterPro" id="IPR011712">
    <property type="entry name" value="Sig_transdc_His_kin_sub3_dim/P"/>
</dbReference>
<evidence type="ECO:0000256" key="2">
    <source>
        <dbReference type="ARBA" id="ARBA00012438"/>
    </source>
</evidence>
<keyword evidence="10" id="KW-0472">Membrane</keyword>
<evidence type="ECO:0000256" key="7">
    <source>
        <dbReference type="ARBA" id="ARBA00022840"/>
    </source>
</evidence>
<feature type="region of interest" description="Disordered" evidence="9">
    <location>
        <begin position="330"/>
        <end position="389"/>
    </location>
</feature>
<comment type="caution">
    <text evidence="12">The sequence shown here is derived from an EMBL/GenBank/DDBJ whole genome shotgun (WGS) entry which is preliminary data.</text>
</comment>
<evidence type="ECO:0000313" key="13">
    <source>
        <dbReference type="Proteomes" id="UP001596074"/>
    </source>
</evidence>
<protein>
    <recommendedName>
        <fullName evidence="2">histidine kinase</fullName>
        <ecNumber evidence="2">2.7.13.3</ecNumber>
    </recommendedName>
</protein>
<accession>A0ABW0ZWS0</accession>
<proteinExistence type="predicted"/>
<evidence type="ECO:0000256" key="5">
    <source>
        <dbReference type="ARBA" id="ARBA00022741"/>
    </source>
</evidence>
<feature type="transmembrane region" description="Helical" evidence="10">
    <location>
        <begin position="133"/>
        <end position="152"/>
    </location>
</feature>
<dbReference type="RefSeq" id="WP_378282430.1">
    <property type="nucleotide sequence ID" value="NZ_JBHSON010000017.1"/>
</dbReference>
<feature type="transmembrane region" description="Helical" evidence="10">
    <location>
        <begin position="106"/>
        <end position="121"/>
    </location>
</feature>
<evidence type="ECO:0000256" key="4">
    <source>
        <dbReference type="ARBA" id="ARBA00022679"/>
    </source>
</evidence>